<evidence type="ECO:0000313" key="6">
    <source>
        <dbReference type="EMBL" id="MEE2058977.1"/>
    </source>
</evidence>
<dbReference type="Pfam" id="PF10145">
    <property type="entry name" value="PhageMin_Tail"/>
    <property type="match status" value="1"/>
</dbReference>
<proteinExistence type="predicted"/>
<feature type="region of interest" description="Disordered" evidence="2">
    <location>
        <begin position="1329"/>
        <end position="1357"/>
    </location>
</feature>
<keyword evidence="3" id="KW-0472">Membrane</keyword>
<dbReference type="Pfam" id="PF01464">
    <property type="entry name" value="SLT"/>
    <property type="match status" value="1"/>
</dbReference>
<feature type="compositionally biased region" description="Basic and acidic residues" evidence="2">
    <location>
        <begin position="65"/>
        <end position="74"/>
    </location>
</feature>
<comment type="caution">
    <text evidence="6">The sequence shown here is derived from an EMBL/GenBank/DDBJ whole genome shotgun (WGS) entry which is preliminary data.</text>
</comment>
<dbReference type="InterPro" id="IPR010090">
    <property type="entry name" value="Phage_tape_meas"/>
</dbReference>
<dbReference type="PANTHER" id="PTHR37813">
    <property type="entry name" value="FELS-2 PROPHAGE PROTEIN"/>
    <property type="match status" value="1"/>
</dbReference>
<protein>
    <submittedName>
        <fullName evidence="6">Transglycosylase SLT domain-containing protein</fullName>
    </submittedName>
</protein>
<dbReference type="Proteomes" id="UP001336020">
    <property type="component" value="Unassembled WGS sequence"/>
</dbReference>
<feature type="transmembrane region" description="Helical" evidence="3">
    <location>
        <begin position="550"/>
        <end position="568"/>
    </location>
</feature>
<keyword evidence="7" id="KW-1185">Reference proteome</keyword>
<evidence type="ECO:0000256" key="2">
    <source>
        <dbReference type="SAM" id="MobiDB-lite"/>
    </source>
</evidence>
<evidence type="ECO:0000259" key="4">
    <source>
        <dbReference type="Pfam" id="PF01464"/>
    </source>
</evidence>
<keyword evidence="1" id="KW-1188">Viral release from host cell</keyword>
<feature type="transmembrane region" description="Helical" evidence="3">
    <location>
        <begin position="617"/>
        <end position="637"/>
    </location>
</feature>
<name>A0ABU7LDJ6_9NOCA</name>
<evidence type="ECO:0000256" key="3">
    <source>
        <dbReference type="SAM" id="Phobius"/>
    </source>
</evidence>
<feature type="region of interest" description="Disordered" evidence="2">
    <location>
        <begin position="106"/>
        <end position="148"/>
    </location>
</feature>
<dbReference type="EMBL" id="JAUTXY010000006">
    <property type="protein sequence ID" value="MEE2058977.1"/>
    <property type="molecule type" value="Genomic_DNA"/>
</dbReference>
<keyword evidence="3" id="KW-1133">Transmembrane helix</keyword>
<organism evidence="6 7">
    <name type="scientific">Rhodococcus artemisiae</name>
    <dbReference type="NCBI Taxonomy" id="714159"/>
    <lineage>
        <taxon>Bacteria</taxon>
        <taxon>Bacillati</taxon>
        <taxon>Actinomycetota</taxon>
        <taxon>Actinomycetes</taxon>
        <taxon>Mycobacteriales</taxon>
        <taxon>Nocardiaceae</taxon>
        <taxon>Rhodococcus</taxon>
    </lineage>
</organism>
<dbReference type="InterPro" id="IPR008258">
    <property type="entry name" value="Transglycosylase_SLT_dom_1"/>
</dbReference>
<sequence length="1437" mass="152908">MTEVVGYASLQVIPVLQGLQGNLQQMMRPLLNQSQQLGVQVGNNIASGVQGAEGKVRQASQRMKQAREDEADAAGRARVAEAELNETRARGDATASQLIRAEENLRQAQRDAEQATRRREQSVDDLSRAQSDLANSTDDVDESTDQAAGGFGRFGEAASGAAGKVAGLATAVVGIGSAIELGMQGIENQQITNKLAAQMGATGDLAAEYGVKAGTLYRAGFGESMEEAADTIGMVASAFTTAGFEGEKSMEEISQSALNFSTIFDQDVGTSIQTASLLVTNGLAKDSTEAFDLMTASFQRVPAAMREELPEILQEYGTNFRALGLNGEESFSLLVSAAEQGKFALDKTGDALKEFTIRGSDMSTASTDAFKALGLDATQMATQIAAGGEGAKDALQSTAQALLGMEDPAERANTAIALFGTPLEDLSVDQIPAFLEGLTGAGENMAGFAGSAEEAGNTLNSGVGVAFETFKRQITGELLDGLNTMASFLMRNADTLKTVGLVLAPVVAGIATYAAVTKTITIAQAAWTAVTQAGTAAQWAMNIAMKANPVGLIIAGVVALGAALVLAYQKSETFRNIVQGAWEGIKNAASAAWDNVLKPTIDWIVGAFQWVGDKAVWLWNSALVPAFNGITTAVGWLGDKANWLWTSVISPVFNFISTAARVLMAVISTALVVPFMLAWDAISAAVTWAWDSVISPYWEMMKAGLGLLGDAFRWAYESVIKPVWDALGAAISWVWNSVISPTWDALKAGLVLVQDAFSWAWNNVIKPTWDALGAGISWVWNSVVSPVWESLKAGLVLVQDAFSWAWNNVIKPVWDALGAGIKWVWDNVVSPVWESFKSGLSTLQSSFETAVGFIGQVWDRIKSIVAAPVRFVVETVYNNGIREAWNKVAGFLNLEELAPVDLGLLGAYASGGVIPGYTPGRDTGLIAVGGGEAVMRPEWTKAMGSDYVDGANAAARMGGVQGVKKFMGAFANGGIVESIVGLVNQHFPGMTITSTYRNSNDHHGAGKAVDFSDGTDSTPGMQAAAQWFYENYGGSLLELIHSPFGNNVKDGSNVGDGFGFYGADTMAAHRNHVHVAAPFALDPSIAGQMDPSIWDRIKGAASSAMQSLRSVVARLFDGVMDPIGNAIPSFGDSQIGQLPKLAFDKFRTSVRDWILGQADQKGGVSGGSFDVAPGSGPIVDQVREAFTAYGWGEGAQWDAANWIIGKESSWNPTARNPDSGAFGLFQFLGGTKDQYLPDENPNPKIQGDAGARYIRDRYGDPLSAKAFWEQNGWYDQGGLASGVGLMLKNVVQPERVLSPEMTKHFERLVDVLEKPEFVDALKTVAPAQSDPTAASAGEAFPGAGNTTPTIGGTGVEDTYTSDDDKWAEWQKNANERFTNAGQAFVEGQLEGMPFGNHLRAMRDRGSQINVIVQDMYEAIEKIRQEERRKTVASGSRF</sequence>
<feature type="transmembrane region" description="Helical" evidence="3">
    <location>
        <begin position="643"/>
        <end position="663"/>
    </location>
</feature>
<feature type="compositionally biased region" description="Polar residues" evidence="2">
    <location>
        <begin position="128"/>
        <end position="137"/>
    </location>
</feature>
<feature type="domain" description="Phage tail tape measure protein" evidence="5">
    <location>
        <begin position="221"/>
        <end position="420"/>
    </location>
</feature>
<feature type="compositionally biased region" description="Basic and acidic residues" evidence="2">
    <location>
        <begin position="106"/>
        <end position="127"/>
    </location>
</feature>
<accession>A0ABU7LDJ6</accession>
<dbReference type="SUPFAM" id="SSF53955">
    <property type="entry name" value="Lysozyme-like"/>
    <property type="match status" value="1"/>
</dbReference>
<keyword evidence="3" id="KW-0812">Transmembrane</keyword>
<feature type="region of interest" description="Disordered" evidence="2">
    <location>
        <begin position="50"/>
        <end position="74"/>
    </location>
</feature>
<evidence type="ECO:0000256" key="1">
    <source>
        <dbReference type="ARBA" id="ARBA00022612"/>
    </source>
</evidence>
<reference evidence="6 7" key="1">
    <citation type="submission" date="2023-07" db="EMBL/GenBank/DDBJ databases">
        <authorList>
            <person name="Girao M."/>
            <person name="Carvalho M.F."/>
        </authorList>
    </citation>
    <scope>NUCLEOTIDE SEQUENCE [LARGE SCALE GENOMIC DNA]</scope>
    <source>
        <strain evidence="6 7">YIM65754</strain>
    </source>
</reference>
<dbReference type="RefSeq" id="WP_330134206.1">
    <property type="nucleotide sequence ID" value="NZ_JAUTXY010000006.1"/>
</dbReference>
<dbReference type="PANTHER" id="PTHR37813:SF1">
    <property type="entry name" value="FELS-2 PROPHAGE PROTEIN"/>
    <property type="match status" value="1"/>
</dbReference>
<evidence type="ECO:0000259" key="5">
    <source>
        <dbReference type="Pfam" id="PF10145"/>
    </source>
</evidence>
<feature type="domain" description="Transglycosylase SLT" evidence="4">
    <location>
        <begin position="1187"/>
        <end position="1260"/>
    </location>
</feature>
<gene>
    <name evidence="6" type="ORF">Q7514_15760</name>
</gene>
<dbReference type="Gene3D" id="1.10.530.10">
    <property type="match status" value="1"/>
</dbReference>
<dbReference type="InterPro" id="IPR023346">
    <property type="entry name" value="Lysozyme-like_dom_sf"/>
</dbReference>
<evidence type="ECO:0000313" key="7">
    <source>
        <dbReference type="Proteomes" id="UP001336020"/>
    </source>
</evidence>